<evidence type="ECO:0000313" key="1">
    <source>
        <dbReference type="EMBL" id="ERJ26458.1"/>
    </source>
</evidence>
<dbReference type="eggNOG" id="ENOG5030IVM">
    <property type="taxonomic scope" value="Bacteria"/>
</dbReference>
<accession>U2GKE4</accession>
<evidence type="ECO:0000313" key="2">
    <source>
        <dbReference type="Proteomes" id="UP000016627"/>
    </source>
</evidence>
<name>U2GKE4_9BACT</name>
<dbReference type="AlphaFoldDB" id="U2GKE4"/>
<dbReference type="Proteomes" id="UP000016627">
    <property type="component" value="Unassembled WGS sequence"/>
</dbReference>
<reference evidence="1 2" key="1">
    <citation type="journal article" date="2013" name="BMC Genomics">
        <title>Comparative genomics of Campylobacter concisus isolates reveals genetic diversity and provides insights into disease association.</title>
        <authorList>
            <person name="Deshpande N.P."/>
            <person name="Kaakoush N.O."/>
            <person name="Wilkins M.R."/>
            <person name="Mitchell H.M."/>
        </authorList>
    </citation>
    <scope>NUCLEOTIDE SEQUENCE [LARGE SCALE GENOMIC DNA]</scope>
    <source>
        <strain evidence="1 2">ATCC 51562</strain>
    </source>
</reference>
<protein>
    <submittedName>
        <fullName evidence="1">Uncharacterized protein</fullName>
    </submittedName>
</protein>
<proteinExistence type="predicted"/>
<dbReference type="EMBL" id="ANNI01000003">
    <property type="protein sequence ID" value="ERJ26458.1"/>
    <property type="molecule type" value="Genomic_DNA"/>
</dbReference>
<dbReference type="PATRIC" id="fig|1242969.3.peg.928"/>
<sequence length="1259" mass="145806">MRLDNTKIIRSIEELLFEVGVNGEGYKNITFYCRDLNHFYNTNILNGDALYNKIFTRLYDQKKAGKNVSIKTYKYFDKFSLFKNERGFERTDEIKVANSSMKLEVLSQEKDIIEEFTKELVNLANIFREQGNMVKNFEEASSELVSNYKKIDRNINSLLDRLRDELIKKATIILNHENFDKEEESIEAIKDGFEEIKENLKKASEDGKIYMAKEIVKFFFSLIDITDLRATFKPLTLLLAVPDALSATKNIGEFLQKRGFYAFSSPVMSLLATKFGFTLGLLNTVSFNNILVFTNDDQNSGAFIDFSGFDITATKTKSNYDEYIGICSNFSLEGDEKSLFEAKISKYENIDKKNNISICKNDKDNAEESLLKRIEECVIANRANFVYMQYPFFNSLKFANLLRDKSLTTKDDTHNTNNSSGTSKNYLIISNAPMRENAKLNEHLLQNVLNYKIMDSLNRVDNKKVTDPKQLKATKDYSQYSIQVDAQNDEDLYLLSLSPFTRVSREKIKKFESYISDNFIFNKPMGKEIFNGSERFIKFTQANTYLSHIDKYFKNAKDMEEIIKREEEFLEANIEEFKIFFLNLNSNTEQDRIIYALGKPTSIPIDDRGMMQLLSEESNGAFIIETEYYYPATKVFLLVMGYFILRQIFDNSLIRPESYLGSEAINLYGETFLVLSKNTYYLKEDETKIPIYFFKKEKEAKAGQKDAICIEEIVDSIEKSHVADDDHILDDDTYSELKKILEELTTLDIYDMSDEKFASKFKKENSLSDEEYKELEKKLSNPNNIDTSSIEDEKFKKYIKQINDDEYKDMIDFSLKSIMNDILSDIFPFYGFFIDKCGETVWKSVIRTMFYVGKDATPLNVAKGIFMATGGELRLATLIKEKPIFKLISASDKKNFNLLSRREFFRMQKLISNDYLFSYFDRKAKAKGRDQLKHQEKLAKDYKDITKKLITLRIGTEFVKNAGKATVSNITRAGLKFLVDSAYSSSYEHQKRSYELILHKYFTNKFDETYAVKNISYEPYSNKTSEYTYYPIEIYSSFINIDLKRTIIGGRLSSGGLDYHNFFYYDINTTTNKLDSNLSKDISLDTMISYLCLDELRTDNKTDEEFFNNLNKRNKKLAYTPKELMLQGVKREIDISPSNSIDIKQREEIYDMYKKSASENKSANATFGIPIDKYNEAMEILEDFKNGNLNTNGSEVDNKSRRLLKALDVIGNNNVKGMYVGCRDNYSNGKFNISKPTIPPRLVGRLATTIVMEDGLYIG</sequence>
<gene>
    <name evidence="1" type="ORF">ATCC51562_417</name>
</gene>
<organism evidence="1 2">
    <name type="scientific">Campylobacter concisus ATCC 51562</name>
    <dbReference type="NCBI Taxonomy" id="1242969"/>
    <lineage>
        <taxon>Bacteria</taxon>
        <taxon>Pseudomonadati</taxon>
        <taxon>Campylobacterota</taxon>
        <taxon>Epsilonproteobacteria</taxon>
        <taxon>Campylobacterales</taxon>
        <taxon>Campylobacteraceae</taxon>
        <taxon>Campylobacter</taxon>
    </lineage>
</organism>
<dbReference type="RefSeq" id="WP_021090845.1">
    <property type="nucleotide sequence ID" value="NZ_ANNI01000003.1"/>
</dbReference>
<comment type="caution">
    <text evidence="1">The sequence shown here is derived from an EMBL/GenBank/DDBJ whole genome shotgun (WGS) entry which is preliminary data.</text>
</comment>